<evidence type="ECO:0000256" key="4">
    <source>
        <dbReference type="ARBA" id="ARBA00022448"/>
    </source>
</evidence>
<dbReference type="InterPro" id="IPR033961">
    <property type="entry name" value="Exo84"/>
</dbReference>
<organism evidence="9 10">
    <name type="scientific">Dispira parvispora</name>
    <dbReference type="NCBI Taxonomy" id="1520584"/>
    <lineage>
        <taxon>Eukaryota</taxon>
        <taxon>Fungi</taxon>
        <taxon>Fungi incertae sedis</taxon>
        <taxon>Zoopagomycota</taxon>
        <taxon>Kickxellomycotina</taxon>
        <taxon>Dimargaritomycetes</taxon>
        <taxon>Dimargaritales</taxon>
        <taxon>Dimargaritaceae</taxon>
        <taxon>Dispira</taxon>
    </lineage>
</organism>
<dbReference type="InterPro" id="IPR032403">
    <property type="entry name" value="Exo84_C"/>
</dbReference>
<gene>
    <name evidence="9" type="primary">EXO84</name>
    <name evidence="9" type="ORF">IWQ62_000374</name>
</gene>
<protein>
    <recommendedName>
        <fullName evidence="3">Exocyst complex component EXO84</fullName>
    </recommendedName>
</protein>
<comment type="caution">
    <text evidence="9">The sequence shown here is derived from an EMBL/GenBank/DDBJ whole genome shotgun (WGS) entry which is preliminary data.</text>
</comment>
<dbReference type="EMBL" id="JANBPY010000021">
    <property type="protein sequence ID" value="KAJ1969820.1"/>
    <property type="molecule type" value="Genomic_DNA"/>
</dbReference>
<dbReference type="Gene3D" id="1.20.58.1210">
    <property type="entry name" value="Exo84p, N-terminal helical domain"/>
    <property type="match status" value="1"/>
</dbReference>
<dbReference type="InterPro" id="IPR042560">
    <property type="entry name" value="Exo84_C_2"/>
</dbReference>
<dbReference type="GO" id="GO:0000145">
    <property type="term" value="C:exocyst"/>
    <property type="evidence" value="ECO:0007669"/>
    <property type="project" value="InterPro"/>
</dbReference>
<keyword evidence="4" id="KW-0813">Transport</keyword>
<reference evidence="9" key="1">
    <citation type="submission" date="2022-07" db="EMBL/GenBank/DDBJ databases">
        <title>Phylogenomic reconstructions and comparative analyses of Kickxellomycotina fungi.</title>
        <authorList>
            <person name="Reynolds N.K."/>
            <person name="Stajich J.E."/>
            <person name="Barry K."/>
            <person name="Grigoriev I.V."/>
            <person name="Crous P."/>
            <person name="Smith M.E."/>
        </authorList>
    </citation>
    <scope>NUCLEOTIDE SEQUENCE</scope>
    <source>
        <strain evidence="9">RSA 1196</strain>
    </source>
</reference>
<dbReference type="GO" id="GO:0030133">
    <property type="term" value="C:transport vesicle"/>
    <property type="evidence" value="ECO:0007669"/>
    <property type="project" value="UniProtKB-SubCell"/>
</dbReference>
<evidence type="ECO:0000256" key="2">
    <source>
        <dbReference type="ARBA" id="ARBA00007210"/>
    </source>
</evidence>
<keyword evidence="5" id="KW-0268">Exocytosis</keyword>
<dbReference type="Pfam" id="PF08700">
    <property type="entry name" value="VPS51_Exo84_N"/>
    <property type="match status" value="1"/>
</dbReference>
<dbReference type="GO" id="GO:0015031">
    <property type="term" value="P:protein transport"/>
    <property type="evidence" value="ECO:0007669"/>
    <property type="project" value="UniProtKB-KW"/>
</dbReference>
<dbReference type="InterPro" id="IPR016159">
    <property type="entry name" value="Cullin_repeat-like_dom_sf"/>
</dbReference>
<keyword evidence="6" id="KW-0653">Protein transport</keyword>
<dbReference type="InterPro" id="IPR011993">
    <property type="entry name" value="PH-like_dom_sf"/>
</dbReference>
<evidence type="ECO:0000256" key="1">
    <source>
        <dbReference type="ARBA" id="ARBA00004398"/>
    </source>
</evidence>
<dbReference type="Pfam" id="PF25345">
    <property type="entry name" value="PH_EXO84"/>
    <property type="match status" value="1"/>
</dbReference>
<keyword evidence="10" id="KW-1185">Reference proteome</keyword>
<accession>A0A9W8B0T7</accession>
<name>A0A9W8B0T7_9FUNG</name>
<dbReference type="GO" id="GO:0006887">
    <property type="term" value="P:exocytosis"/>
    <property type="evidence" value="ECO:0007669"/>
    <property type="project" value="UniProtKB-KW"/>
</dbReference>
<dbReference type="PANTHER" id="PTHR21426:SF12">
    <property type="entry name" value="EXOCYST COMPLEX COMPONENT 8"/>
    <property type="match status" value="1"/>
</dbReference>
<sequence length="938" mass="106453">MAIIRKTTISSPLNHVQLRQQRNRTAQPIGSGSRSGSKTIIPPPIRRLEGSQTGIPIHYRIDTHQSGNSVTTLPAETAHLAGGLTDVGLPWSHRQLQDFATDSFNPKKYLAGHLKSLNDKDIRAVSQSLEAAKAASDMALQRNIYKTYPEFIEISKELMKLETDMFLVKDLLSEMKVIGEDLLSNASQNAPANSTETSGVALSSSAATAKLQRRRTLRSSVADQQALFHAQMTSLWNTVEDSQKYLPFHPNRHVVTEYHGLKELNPTTYQYKQTVSLILLNDSLLVAARRKRAKTAKPVLVADKCWPLNGITVVDLRDTRDLNYAFRVMRNAESYLFYCASSETKRDLLSMVKKAVGSFVDAGSAGPASDHPGLTTPTLSSRTVFVKEEDGHLVQVLEKMCNSLDVHIAHHDFQEAVELIVKSKKLARRSANASPLVQRWQLNLQKRQADLTLWIMNDMSLPNAPKSHIIRGVEWLIQLDQTIEAKNVFLATRSATIRHRTRQLKLEGNTCLHIKELAIVFFYLIRNTCSWYADCFQEPLMTSGLIKWVREELSVYADIFRRQVFHSLQKLEVISECLANTEQEMSVLMYSGLDLAFMLDQEFQRDLSECVKRYEGKYATQIAQAVRQDDFHHLQDGTPDENRQDPTLNPSHWLTPSMYEFEHLVTEFLDEIHQIVRETLYGQIVASTSSLVEGTLKHLLNLCRDSTEDDAKCYTVMINCRLLVNVVLPRIGNHFSVRYHRPPVDFDNLRARLNSFPLTVQEIYCHKKSQTIGQELYPFAQMDFSSASPMTDDARPTSAMVCVIQCIMKLGVQLDAWPLDKKAILYTIVERFFYSLTDPAGWDVSSGRRTFGFQGVQQLMLDIHFFLRVASPWVSRNASSVANKICEKALRLYFSTHRERDQEMKGIPWYDARVAETMAELGPGFPDFGRRPSSSQRS</sequence>
<feature type="domain" description="Exocyst component Exo84 C-terminal" evidence="8">
    <location>
        <begin position="396"/>
        <end position="595"/>
    </location>
</feature>
<dbReference type="InterPro" id="IPR042561">
    <property type="entry name" value="Exo84_C_1"/>
</dbReference>
<evidence type="ECO:0000256" key="7">
    <source>
        <dbReference type="SAM" id="MobiDB-lite"/>
    </source>
</evidence>
<evidence type="ECO:0000313" key="10">
    <source>
        <dbReference type="Proteomes" id="UP001150925"/>
    </source>
</evidence>
<dbReference type="Proteomes" id="UP001150925">
    <property type="component" value="Unassembled WGS sequence"/>
</dbReference>
<evidence type="ECO:0000259" key="8">
    <source>
        <dbReference type="Pfam" id="PF16528"/>
    </source>
</evidence>
<dbReference type="PANTHER" id="PTHR21426">
    <property type="entry name" value="EXOCYST COMPLEX COMPONENT 8"/>
    <property type="match status" value="1"/>
</dbReference>
<evidence type="ECO:0000313" key="9">
    <source>
        <dbReference type="EMBL" id="KAJ1969820.1"/>
    </source>
</evidence>
<evidence type="ECO:0000256" key="3">
    <source>
        <dbReference type="ARBA" id="ARBA00021269"/>
    </source>
</evidence>
<evidence type="ECO:0000256" key="5">
    <source>
        <dbReference type="ARBA" id="ARBA00022483"/>
    </source>
</evidence>
<dbReference type="Pfam" id="PF16528">
    <property type="entry name" value="Exo84_C"/>
    <property type="match status" value="1"/>
</dbReference>
<comment type="subcellular location">
    <subcellularLocation>
        <location evidence="1">Cytoplasmic vesicle</location>
        <location evidence="1">Secretory vesicle</location>
    </subcellularLocation>
</comment>
<feature type="region of interest" description="Disordered" evidence="7">
    <location>
        <begin position="23"/>
        <end position="45"/>
    </location>
</feature>
<dbReference type="GO" id="GO:0006893">
    <property type="term" value="P:Golgi to plasma membrane transport"/>
    <property type="evidence" value="ECO:0007669"/>
    <property type="project" value="TreeGrafter"/>
</dbReference>
<evidence type="ECO:0000256" key="6">
    <source>
        <dbReference type="ARBA" id="ARBA00022927"/>
    </source>
</evidence>
<dbReference type="AlphaFoldDB" id="A0A9W8B0T7"/>
<dbReference type="SUPFAM" id="SSF74788">
    <property type="entry name" value="Cullin repeat-like"/>
    <property type="match status" value="1"/>
</dbReference>
<feature type="compositionally biased region" description="Polar residues" evidence="7">
    <location>
        <begin position="23"/>
        <end position="38"/>
    </location>
</feature>
<dbReference type="OrthoDB" id="642193at2759"/>
<dbReference type="Gene3D" id="2.30.29.30">
    <property type="entry name" value="Pleckstrin-homology domain (PH domain)/Phosphotyrosine-binding domain (PTB)"/>
    <property type="match status" value="1"/>
</dbReference>
<dbReference type="Gene3D" id="1.20.58.1220">
    <property type="entry name" value="Exo84p, C-terminal helical domain"/>
    <property type="match status" value="1"/>
</dbReference>
<comment type="similarity">
    <text evidence="2">Belongs to the EXO84 family.</text>
</comment>
<proteinExistence type="inferred from homology"/>
<dbReference type="SUPFAM" id="SSF50729">
    <property type="entry name" value="PH domain-like"/>
    <property type="match status" value="1"/>
</dbReference>